<evidence type="ECO:0000256" key="4">
    <source>
        <dbReference type="ARBA" id="ARBA00022759"/>
    </source>
</evidence>
<dbReference type="GO" id="GO:0008033">
    <property type="term" value="P:tRNA processing"/>
    <property type="evidence" value="ECO:0007669"/>
    <property type="project" value="UniProtKB-KW"/>
</dbReference>
<keyword evidence="3" id="KW-0540">Nuclease</keyword>
<dbReference type="InterPro" id="IPR014721">
    <property type="entry name" value="Ribsml_uS5_D2-typ_fold_subgr"/>
</dbReference>
<keyword evidence="5" id="KW-0378">Hydrolase</keyword>
<evidence type="ECO:0000256" key="6">
    <source>
        <dbReference type="ARBA" id="ARBA00022884"/>
    </source>
</evidence>
<dbReference type="Gene3D" id="3.30.230.10">
    <property type="match status" value="1"/>
</dbReference>
<sequence>MGWTRGSDLWVRDGREDDGTIFVIRKALGNAVVRNRLKRRLRHIMRDLDAPACGSIVLLARPSAVGLSFAALERQ</sequence>
<gene>
    <name evidence="7" type="ORF">METZ01_LOCUS332507</name>
</gene>
<dbReference type="GO" id="GO:0000049">
    <property type="term" value="F:tRNA binding"/>
    <property type="evidence" value="ECO:0007669"/>
    <property type="project" value="InterPro"/>
</dbReference>
<dbReference type="SUPFAM" id="SSF54211">
    <property type="entry name" value="Ribosomal protein S5 domain 2-like"/>
    <property type="match status" value="1"/>
</dbReference>
<dbReference type="AlphaFoldDB" id="A0A382Q227"/>
<dbReference type="EMBL" id="UINC01111437">
    <property type="protein sequence ID" value="SVC79653.1"/>
    <property type="molecule type" value="Genomic_DNA"/>
</dbReference>
<keyword evidence="6" id="KW-0694">RNA-binding</keyword>
<dbReference type="InterPro" id="IPR020568">
    <property type="entry name" value="Ribosomal_Su5_D2-typ_SF"/>
</dbReference>
<reference evidence="7" key="1">
    <citation type="submission" date="2018-05" db="EMBL/GenBank/DDBJ databases">
        <authorList>
            <person name="Lanie J.A."/>
            <person name="Ng W.-L."/>
            <person name="Kazmierczak K.M."/>
            <person name="Andrzejewski T.M."/>
            <person name="Davidsen T.M."/>
            <person name="Wayne K.J."/>
            <person name="Tettelin H."/>
            <person name="Glass J.I."/>
            <person name="Rusch D."/>
            <person name="Podicherti R."/>
            <person name="Tsui H.-C.T."/>
            <person name="Winkler M.E."/>
        </authorList>
    </citation>
    <scope>NUCLEOTIDE SEQUENCE</scope>
</reference>
<dbReference type="Pfam" id="PF00825">
    <property type="entry name" value="Ribonuclease_P"/>
    <property type="match status" value="1"/>
</dbReference>
<name>A0A382Q227_9ZZZZ</name>
<evidence type="ECO:0000313" key="7">
    <source>
        <dbReference type="EMBL" id="SVC79653.1"/>
    </source>
</evidence>
<dbReference type="PROSITE" id="PS00648">
    <property type="entry name" value="RIBONUCLEASE_P"/>
    <property type="match status" value="1"/>
</dbReference>
<dbReference type="GO" id="GO:0004526">
    <property type="term" value="F:ribonuclease P activity"/>
    <property type="evidence" value="ECO:0007669"/>
    <property type="project" value="InterPro"/>
</dbReference>
<dbReference type="InterPro" id="IPR020539">
    <property type="entry name" value="RNase_P_CS"/>
</dbReference>
<evidence type="ECO:0000256" key="1">
    <source>
        <dbReference type="ARBA" id="ARBA00002663"/>
    </source>
</evidence>
<evidence type="ECO:0000256" key="5">
    <source>
        <dbReference type="ARBA" id="ARBA00022801"/>
    </source>
</evidence>
<organism evidence="7">
    <name type="scientific">marine metagenome</name>
    <dbReference type="NCBI Taxonomy" id="408172"/>
    <lineage>
        <taxon>unclassified sequences</taxon>
        <taxon>metagenomes</taxon>
        <taxon>ecological metagenomes</taxon>
    </lineage>
</organism>
<dbReference type="InterPro" id="IPR000100">
    <property type="entry name" value="RNase_P"/>
</dbReference>
<accession>A0A382Q227</accession>
<evidence type="ECO:0000256" key="3">
    <source>
        <dbReference type="ARBA" id="ARBA00022722"/>
    </source>
</evidence>
<keyword evidence="2" id="KW-0819">tRNA processing</keyword>
<protein>
    <submittedName>
        <fullName evidence="7">Uncharacterized protein</fullName>
    </submittedName>
</protein>
<feature type="non-terminal residue" evidence="7">
    <location>
        <position position="75"/>
    </location>
</feature>
<keyword evidence="4" id="KW-0255">Endonuclease</keyword>
<comment type="function">
    <text evidence="1">RNaseP catalyzes the removal of the 5'-leader sequence from pre-tRNA to produce the mature 5'-terminus. It can also cleave other RNA substrates such as 4.5S RNA. The protein component plays an auxiliary but essential role in vivo by binding to the 5'-leader sequence and broadening the substrate specificity of the ribozyme.</text>
</comment>
<proteinExistence type="predicted"/>
<evidence type="ECO:0000256" key="2">
    <source>
        <dbReference type="ARBA" id="ARBA00022694"/>
    </source>
</evidence>